<evidence type="ECO:0000313" key="8">
    <source>
        <dbReference type="WBParaSite" id="maker-uti_cns_0005667-snap-gene-0.5-mRNA-1"/>
    </source>
</evidence>
<keyword evidence="7" id="KW-1185">Reference proteome</keyword>
<feature type="domain" description="Nas2 N-terminal" evidence="6">
    <location>
        <begin position="57"/>
        <end position="136"/>
    </location>
</feature>
<keyword evidence="2" id="KW-0143">Chaperone</keyword>
<evidence type="ECO:0000256" key="4">
    <source>
        <dbReference type="SAM" id="MobiDB-lite"/>
    </source>
</evidence>
<proteinExistence type="inferred from homology"/>
<protein>
    <submittedName>
        <fullName evidence="8 9">Nas2_N domain-containing protein</fullName>
    </submittedName>
</protein>
<feature type="domain" description="PDZ" evidence="5">
    <location>
        <begin position="166"/>
        <end position="190"/>
    </location>
</feature>
<evidence type="ECO:0000259" key="6">
    <source>
        <dbReference type="Pfam" id="PF18265"/>
    </source>
</evidence>
<name>A0A1I8I231_9PLAT</name>
<dbReference type="Pfam" id="PF18265">
    <property type="entry name" value="Nas2_N"/>
    <property type="match status" value="1"/>
</dbReference>
<dbReference type="Proteomes" id="UP000095280">
    <property type="component" value="Unplaced"/>
</dbReference>
<evidence type="ECO:0000259" key="5">
    <source>
        <dbReference type="Pfam" id="PF17820"/>
    </source>
</evidence>
<dbReference type="Pfam" id="PF17820">
    <property type="entry name" value="PDZ_6"/>
    <property type="match status" value="1"/>
</dbReference>
<dbReference type="GO" id="GO:0005737">
    <property type="term" value="C:cytoplasm"/>
    <property type="evidence" value="ECO:0007669"/>
    <property type="project" value="TreeGrafter"/>
</dbReference>
<dbReference type="SUPFAM" id="SSF50156">
    <property type="entry name" value="PDZ domain-like"/>
    <property type="match status" value="1"/>
</dbReference>
<dbReference type="PANTHER" id="PTHR12651">
    <property type="entry name" value="26S PROTEASOME NON-ATPASE REGULATORY SUBUNIT 9"/>
    <property type="match status" value="1"/>
</dbReference>
<evidence type="ECO:0000256" key="2">
    <source>
        <dbReference type="ARBA" id="ARBA00023186"/>
    </source>
</evidence>
<dbReference type="GO" id="GO:0005634">
    <property type="term" value="C:nucleus"/>
    <property type="evidence" value="ECO:0007669"/>
    <property type="project" value="TreeGrafter"/>
</dbReference>
<dbReference type="WBParaSite" id="maker-uti_cns_0005667-snap-gene-0.5-mRNA-1">
    <property type="protein sequence ID" value="maker-uti_cns_0005667-snap-gene-0.5-mRNA-1"/>
    <property type="gene ID" value="maker-uti_cns_0005667-snap-gene-0.5"/>
</dbReference>
<feature type="compositionally biased region" description="Polar residues" evidence="4">
    <location>
        <begin position="1"/>
        <end position="14"/>
    </location>
</feature>
<dbReference type="InterPro" id="IPR040815">
    <property type="entry name" value="Nas2_N"/>
</dbReference>
<evidence type="ECO:0000313" key="7">
    <source>
        <dbReference type="Proteomes" id="UP000095280"/>
    </source>
</evidence>
<dbReference type="InterPro" id="IPR036034">
    <property type="entry name" value="PDZ_sf"/>
</dbReference>
<keyword evidence="3" id="KW-0175">Coiled coil</keyword>
<sequence>TAFQSSPNSNTNGTRGHIEPDSQRNSGDSVARATMSTGAEAPKPDGEDAASLRRHLDDLSRQRDAVETELAEIESRLTREHGVGLTEPALVDSEGYPLADVDIYAVRHLRSRAHELRNDYSALTGRIEPLLHRLHAAASVGLDQLTLSPPTTATPPTVLSEPPLAIVGQVDSGSPAAAAGLQPGDIVLRVGPLSGAPPRPPLTAIAEHLRSRIGRPVIFA</sequence>
<dbReference type="PANTHER" id="PTHR12651:SF1">
    <property type="entry name" value="26S PROTEASOME NON-ATPASE REGULATORY SUBUNIT 9"/>
    <property type="match status" value="1"/>
</dbReference>
<dbReference type="AlphaFoldDB" id="A0A1I8I231"/>
<reference evidence="8 9" key="1">
    <citation type="submission" date="2016-11" db="UniProtKB">
        <authorList>
            <consortium name="WormBaseParasite"/>
        </authorList>
    </citation>
    <scope>IDENTIFICATION</scope>
</reference>
<feature type="coiled-coil region" evidence="3">
    <location>
        <begin position="49"/>
        <end position="76"/>
    </location>
</feature>
<dbReference type="Gene3D" id="6.10.140.1710">
    <property type="match status" value="1"/>
</dbReference>
<dbReference type="Gene3D" id="2.30.42.10">
    <property type="match status" value="1"/>
</dbReference>
<dbReference type="WBParaSite" id="maker-uti_cns_0009499-snap-gene-0.4-mRNA-1">
    <property type="protein sequence ID" value="maker-uti_cns_0009499-snap-gene-0.4-mRNA-1"/>
    <property type="gene ID" value="maker-uti_cns_0009499-snap-gene-0.4"/>
</dbReference>
<dbReference type="InterPro" id="IPR041489">
    <property type="entry name" value="PDZ_6"/>
</dbReference>
<evidence type="ECO:0000313" key="9">
    <source>
        <dbReference type="WBParaSite" id="maker-uti_cns_0009499-snap-gene-0.4-mRNA-1"/>
    </source>
</evidence>
<evidence type="ECO:0000256" key="1">
    <source>
        <dbReference type="ARBA" id="ARBA00005256"/>
    </source>
</evidence>
<dbReference type="GO" id="GO:0070682">
    <property type="term" value="P:proteasome regulatory particle assembly"/>
    <property type="evidence" value="ECO:0007669"/>
    <property type="project" value="InterPro"/>
</dbReference>
<accession>A0A1I8I231</accession>
<feature type="region of interest" description="Disordered" evidence="4">
    <location>
        <begin position="1"/>
        <end position="49"/>
    </location>
</feature>
<comment type="similarity">
    <text evidence="1">Belongs to the proteasome subunit p27 family.</text>
</comment>
<dbReference type="InterPro" id="IPR035269">
    <property type="entry name" value="PSMD9"/>
</dbReference>
<evidence type="ECO:0000256" key="3">
    <source>
        <dbReference type="SAM" id="Coils"/>
    </source>
</evidence>
<organism evidence="7 9">
    <name type="scientific">Macrostomum lignano</name>
    <dbReference type="NCBI Taxonomy" id="282301"/>
    <lineage>
        <taxon>Eukaryota</taxon>
        <taxon>Metazoa</taxon>
        <taxon>Spiralia</taxon>
        <taxon>Lophotrochozoa</taxon>
        <taxon>Platyhelminthes</taxon>
        <taxon>Rhabditophora</taxon>
        <taxon>Macrostomorpha</taxon>
        <taxon>Macrostomida</taxon>
        <taxon>Macrostomidae</taxon>
        <taxon>Macrostomum</taxon>
    </lineage>
</organism>